<reference evidence="1 2" key="1">
    <citation type="submission" date="2018-10" db="EMBL/GenBank/DDBJ databases">
        <title>Sinomicrobium pectinilyticum sp. nov., a pectinase-producing bacterium isolated from alkaline and saline soil, and emended description of the genus Sinomicrobium.</title>
        <authorList>
            <person name="Cheng B."/>
            <person name="Li C."/>
            <person name="Lai Q."/>
            <person name="Du M."/>
            <person name="Shao Z."/>
            <person name="Xu P."/>
            <person name="Yang C."/>
        </authorList>
    </citation>
    <scope>NUCLEOTIDE SEQUENCE [LARGE SCALE GENOMIC DNA]</scope>
    <source>
        <strain evidence="1 2">5DNS001</strain>
    </source>
</reference>
<name>A0A3N0EYL4_SINP1</name>
<dbReference type="PROSITE" id="PS51257">
    <property type="entry name" value="PROKAR_LIPOPROTEIN"/>
    <property type="match status" value="1"/>
</dbReference>
<dbReference type="AlphaFoldDB" id="A0A3N0EYL4"/>
<comment type="caution">
    <text evidence="1">The sequence shown here is derived from an EMBL/GenBank/DDBJ whole genome shotgun (WGS) entry which is preliminary data.</text>
</comment>
<keyword evidence="2" id="KW-1185">Reference proteome</keyword>
<proteinExistence type="predicted"/>
<dbReference type="OrthoDB" id="701285at2"/>
<sequence length="372" mass="42085">MNTFYRKLCKGLLLGLGVLISSCEDEEIISGYLAPLDMEQQVNLVYGTQAELDLAGELTKDQHVSFEITFEETEDLKITDDVTLRDVLERSVTFNSGSGKIEIDTKNLYPNAMQSEISGAILPGTYQVTVSAHSSEGFKPVQQTFSLKVLPAKLEIEEVDNTEAIPYAYALYDQGELNYSLKVPDFFTSDMSWELHMNGWPDPNITVRDHRIIVREGAGDEEKKTEWTYDLIPSLKKDGFTVASRQFRVVLLPEMKFFYGAYYSEYDLSVTLNQLYIGLYDAFESNPPVFYPEKYKQSFEILAIEKDGAAFGNEDNIIGINEETGLVTVAHNHVLEQGRYKIRVQANSVTGLVFETELTLIMESVSEDDHHH</sequence>
<dbReference type="RefSeq" id="WP_123214530.1">
    <property type="nucleotide sequence ID" value="NZ_RJTM01000013.1"/>
</dbReference>
<dbReference type="Proteomes" id="UP000267469">
    <property type="component" value="Unassembled WGS sequence"/>
</dbReference>
<evidence type="ECO:0000313" key="1">
    <source>
        <dbReference type="EMBL" id="RNL92998.1"/>
    </source>
</evidence>
<dbReference type="Gene3D" id="2.60.40.2710">
    <property type="match status" value="1"/>
</dbReference>
<organism evidence="1 2">
    <name type="scientific">Sinomicrobium pectinilyticum</name>
    <dbReference type="NCBI Taxonomy" id="1084421"/>
    <lineage>
        <taxon>Bacteria</taxon>
        <taxon>Pseudomonadati</taxon>
        <taxon>Bacteroidota</taxon>
        <taxon>Flavobacteriia</taxon>
        <taxon>Flavobacteriales</taxon>
        <taxon>Flavobacteriaceae</taxon>
        <taxon>Sinomicrobium</taxon>
    </lineage>
</organism>
<protein>
    <submittedName>
        <fullName evidence="1">Uncharacterized protein</fullName>
    </submittedName>
</protein>
<evidence type="ECO:0000313" key="2">
    <source>
        <dbReference type="Proteomes" id="UP000267469"/>
    </source>
</evidence>
<gene>
    <name evidence="1" type="ORF">ED312_03030</name>
</gene>
<accession>A0A3N0EYL4</accession>
<dbReference type="EMBL" id="RJTM01000013">
    <property type="protein sequence ID" value="RNL92998.1"/>
    <property type="molecule type" value="Genomic_DNA"/>
</dbReference>